<sequence>MSHEAEIVAAHHLTPTVKQFRLRVPDHEFEFDPGQHTTVQFEFDGEGTEGAADPGDTVVRPYTATNTPGGDQVTLAVKRYDDGLASAYMHQRRVGDTVTVGEFEGNLSVEDPDEDVAFVSTGTGITPMMAMLKRYLDVGEGHVQFLYGEKDEEHVIYRETLEQLASEHANLDYTLVLSDSDYDWDGRIGHVQDHLDDVFESVDGRDVYVCGVPEMVVETKEELADLGAPDDRVFTEGWEDGVVEE</sequence>
<feature type="domain" description="FAD-binding FR-type" evidence="9">
    <location>
        <begin position="1"/>
        <end position="110"/>
    </location>
</feature>
<keyword evidence="11" id="KW-1185">Reference proteome</keyword>
<evidence type="ECO:0000256" key="5">
    <source>
        <dbReference type="ARBA" id="ARBA00022827"/>
    </source>
</evidence>
<gene>
    <name evidence="10" type="ORF">GQS65_19620</name>
</gene>
<organism evidence="10 11">
    <name type="scientific">Halomarina oriensis</name>
    <dbReference type="NCBI Taxonomy" id="671145"/>
    <lineage>
        <taxon>Archaea</taxon>
        <taxon>Methanobacteriati</taxon>
        <taxon>Methanobacteriota</taxon>
        <taxon>Stenosarchaea group</taxon>
        <taxon>Halobacteria</taxon>
        <taxon>Halobacteriales</taxon>
        <taxon>Natronomonadaceae</taxon>
        <taxon>Halomarina</taxon>
    </lineage>
</organism>
<dbReference type="InterPro" id="IPR001433">
    <property type="entry name" value="OxRdtase_FAD/NAD-bd"/>
</dbReference>
<comment type="caution">
    <text evidence="10">The sequence shown here is derived from an EMBL/GenBank/DDBJ whole genome shotgun (WGS) entry which is preliminary data.</text>
</comment>
<dbReference type="PRINTS" id="PR00371">
    <property type="entry name" value="FPNCR"/>
</dbReference>
<dbReference type="InterPro" id="IPR008333">
    <property type="entry name" value="Cbr1-like_FAD-bd_dom"/>
</dbReference>
<dbReference type="InterPro" id="IPR017927">
    <property type="entry name" value="FAD-bd_FR_type"/>
</dbReference>
<dbReference type="RefSeq" id="WP_158206318.1">
    <property type="nucleotide sequence ID" value="NZ_WSZK01000038.1"/>
</dbReference>
<name>A0A6B0GTG7_9EURY</name>
<evidence type="ECO:0000256" key="1">
    <source>
        <dbReference type="ARBA" id="ARBA00001974"/>
    </source>
</evidence>
<keyword evidence="7" id="KW-0408">Iron</keyword>
<dbReference type="InterPro" id="IPR039261">
    <property type="entry name" value="FNR_nucleotide-bd"/>
</dbReference>
<evidence type="ECO:0000256" key="7">
    <source>
        <dbReference type="ARBA" id="ARBA00023004"/>
    </source>
</evidence>
<keyword evidence="4" id="KW-0479">Metal-binding</keyword>
<dbReference type="PROSITE" id="PS51384">
    <property type="entry name" value="FAD_FR"/>
    <property type="match status" value="1"/>
</dbReference>
<comment type="cofactor">
    <cofactor evidence="1">
        <name>FAD</name>
        <dbReference type="ChEBI" id="CHEBI:57692"/>
    </cofactor>
</comment>
<dbReference type="InterPro" id="IPR001709">
    <property type="entry name" value="Flavoprot_Pyr_Nucl_cyt_Rdtase"/>
</dbReference>
<dbReference type="SUPFAM" id="SSF52343">
    <property type="entry name" value="Ferredoxin reductase-like, C-terminal NADP-linked domain"/>
    <property type="match status" value="1"/>
</dbReference>
<dbReference type="Gene3D" id="2.40.30.10">
    <property type="entry name" value="Translation factors"/>
    <property type="match status" value="1"/>
</dbReference>
<proteinExistence type="predicted"/>
<dbReference type="GO" id="GO:0016491">
    <property type="term" value="F:oxidoreductase activity"/>
    <property type="evidence" value="ECO:0007669"/>
    <property type="project" value="UniProtKB-KW"/>
</dbReference>
<evidence type="ECO:0000313" key="10">
    <source>
        <dbReference type="EMBL" id="MWG36667.1"/>
    </source>
</evidence>
<keyword evidence="5" id="KW-0274">FAD</keyword>
<accession>A0A6B0GTG7</accession>
<dbReference type="InterPro" id="IPR017938">
    <property type="entry name" value="Riboflavin_synthase-like_b-brl"/>
</dbReference>
<dbReference type="Pfam" id="PF00175">
    <property type="entry name" value="NAD_binding_1"/>
    <property type="match status" value="1"/>
</dbReference>
<dbReference type="Gene3D" id="3.40.50.80">
    <property type="entry name" value="Nucleotide-binding domain of ferredoxin-NADP reductase (FNR) module"/>
    <property type="match status" value="1"/>
</dbReference>
<keyword evidence="8" id="KW-0411">Iron-sulfur</keyword>
<evidence type="ECO:0000256" key="4">
    <source>
        <dbReference type="ARBA" id="ARBA00022723"/>
    </source>
</evidence>
<dbReference type="Proteomes" id="UP000451471">
    <property type="component" value="Unassembled WGS sequence"/>
</dbReference>
<dbReference type="AlphaFoldDB" id="A0A6B0GTG7"/>
<dbReference type="GO" id="GO:0051537">
    <property type="term" value="F:2 iron, 2 sulfur cluster binding"/>
    <property type="evidence" value="ECO:0007669"/>
    <property type="project" value="UniProtKB-KW"/>
</dbReference>
<dbReference type="PANTHER" id="PTHR47354:SF6">
    <property type="entry name" value="NADH OXIDOREDUCTASE HCR"/>
    <property type="match status" value="1"/>
</dbReference>
<keyword evidence="6" id="KW-0560">Oxidoreductase</keyword>
<dbReference type="OrthoDB" id="35401at2157"/>
<evidence type="ECO:0000256" key="2">
    <source>
        <dbReference type="ARBA" id="ARBA00022630"/>
    </source>
</evidence>
<evidence type="ECO:0000256" key="8">
    <source>
        <dbReference type="ARBA" id="ARBA00023014"/>
    </source>
</evidence>
<keyword evidence="2" id="KW-0285">Flavoprotein</keyword>
<dbReference type="PANTHER" id="PTHR47354">
    <property type="entry name" value="NADH OXIDOREDUCTASE HCR"/>
    <property type="match status" value="1"/>
</dbReference>
<dbReference type="InterPro" id="IPR050415">
    <property type="entry name" value="MRET"/>
</dbReference>
<dbReference type="Pfam" id="PF00970">
    <property type="entry name" value="FAD_binding_6"/>
    <property type="match status" value="1"/>
</dbReference>
<evidence type="ECO:0000313" key="11">
    <source>
        <dbReference type="Proteomes" id="UP000451471"/>
    </source>
</evidence>
<keyword evidence="3" id="KW-0001">2Fe-2S</keyword>
<protein>
    <submittedName>
        <fullName evidence="10">Phenol hydroxylase</fullName>
    </submittedName>
</protein>
<dbReference type="GO" id="GO:0046872">
    <property type="term" value="F:metal ion binding"/>
    <property type="evidence" value="ECO:0007669"/>
    <property type="project" value="UniProtKB-KW"/>
</dbReference>
<dbReference type="PRINTS" id="PR00406">
    <property type="entry name" value="CYTB5RDTASE"/>
</dbReference>
<evidence type="ECO:0000256" key="6">
    <source>
        <dbReference type="ARBA" id="ARBA00023002"/>
    </source>
</evidence>
<reference evidence="10 11" key="1">
    <citation type="submission" date="2019-12" db="EMBL/GenBank/DDBJ databases">
        <title>Halocatena pleomorpha gen. nov. sp. nov., an extremely halophilic archaeon of family Halobacteriaceae isolated from saltpan soil.</title>
        <authorList>
            <person name="Pal Y."/>
            <person name="Verma A."/>
            <person name="Krishnamurthi S."/>
            <person name="Kumar P."/>
        </authorList>
    </citation>
    <scope>NUCLEOTIDE SEQUENCE [LARGE SCALE GENOMIC DNA]</scope>
    <source>
        <strain evidence="10 11">JCM 16495</strain>
    </source>
</reference>
<evidence type="ECO:0000259" key="9">
    <source>
        <dbReference type="PROSITE" id="PS51384"/>
    </source>
</evidence>
<evidence type="ECO:0000256" key="3">
    <source>
        <dbReference type="ARBA" id="ARBA00022714"/>
    </source>
</evidence>
<dbReference type="EMBL" id="WSZK01000038">
    <property type="protein sequence ID" value="MWG36667.1"/>
    <property type="molecule type" value="Genomic_DNA"/>
</dbReference>
<dbReference type="SUPFAM" id="SSF63380">
    <property type="entry name" value="Riboflavin synthase domain-like"/>
    <property type="match status" value="1"/>
</dbReference>